<dbReference type="EnsemblMetazoa" id="MESCA010255-RA">
    <property type="protein sequence ID" value="MESCA010255-PA"/>
    <property type="gene ID" value="MESCA010255"/>
</dbReference>
<dbReference type="AlphaFoldDB" id="T1H224"/>
<sequence>MKLIVTIALLVVAGAALIDAKGPPEFMAQFKECMESNGLDPKQGKEIFKKLHSGQDLEGDEKKNFGCANKCMMEKQGVWKDGK</sequence>
<reference evidence="3" key="1">
    <citation type="submission" date="2013-02" db="EMBL/GenBank/DDBJ databases">
        <authorList>
            <person name="Hughes D."/>
        </authorList>
    </citation>
    <scope>NUCLEOTIDE SEQUENCE</scope>
    <source>
        <strain>Durham</strain>
        <strain evidence="3">NC isolate 2 -- Noor lab</strain>
    </source>
</reference>
<dbReference type="HOGENOM" id="CLU_2545209_0_0_1"/>
<evidence type="ECO:0000313" key="2">
    <source>
        <dbReference type="EnsemblMetazoa" id="MESCA010255-PA"/>
    </source>
</evidence>
<dbReference type="Gene3D" id="1.10.238.20">
    <property type="entry name" value="Pheromone/general odorant binding protein domain"/>
    <property type="match status" value="1"/>
</dbReference>
<reference evidence="2" key="2">
    <citation type="submission" date="2015-06" db="UniProtKB">
        <authorList>
            <consortium name="EnsemblMetazoa"/>
        </authorList>
    </citation>
    <scope>IDENTIFICATION</scope>
</reference>
<feature type="chain" id="PRO_5004588685" evidence="1">
    <location>
        <begin position="21"/>
        <end position="83"/>
    </location>
</feature>
<dbReference type="GO" id="GO:0005549">
    <property type="term" value="F:odorant binding"/>
    <property type="evidence" value="ECO:0007669"/>
    <property type="project" value="InterPro"/>
</dbReference>
<dbReference type="SUPFAM" id="SSF47565">
    <property type="entry name" value="Insect pheromone/odorant-binding proteins"/>
    <property type="match status" value="1"/>
</dbReference>
<organism evidence="2 3">
    <name type="scientific">Megaselia scalaris</name>
    <name type="common">Humpbacked fly</name>
    <name type="synonym">Phora scalaris</name>
    <dbReference type="NCBI Taxonomy" id="36166"/>
    <lineage>
        <taxon>Eukaryota</taxon>
        <taxon>Metazoa</taxon>
        <taxon>Ecdysozoa</taxon>
        <taxon>Arthropoda</taxon>
        <taxon>Hexapoda</taxon>
        <taxon>Insecta</taxon>
        <taxon>Pterygota</taxon>
        <taxon>Neoptera</taxon>
        <taxon>Endopterygota</taxon>
        <taxon>Diptera</taxon>
        <taxon>Brachycera</taxon>
        <taxon>Muscomorpha</taxon>
        <taxon>Platypezoidea</taxon>
        <taxon>Phoridae</taxon>
        <taxon>Megaseliini</taxon>
        <taxon>Megaselia</taxon>
    </lineage>
</organism>
<keyword evidence="3" id="KW-1185">Reference proteome</keyword>
<accession>T1H224</accession>
<dbReference type="CDD" id="cd23992">
    <property type="entry name" value="PBP_GOBP"/>
    <property type="match status" value="1"/>
</dbReference>
<evidence type="ECO:0000256" key="1">
    <source>
        <dbReference type="SAM" id="SignalP"/>
    </source>
</evidence>
<keyword evidence="1" id="KW-0732">Signal</keyword>
<dbReference type="Proteomes" id="UP000015102">
    <property type="component" value="Unassembled WGS sequence"/>
</dbReference>
<dbReference type="EMBL" id="CAQQ02136534">
    <property type="status" value="NOT_ANNOTATED_CDS"/>
    <property type="molecule type" value="Genomic_DNA"/>
</dbReference>
<proteinExistence type="predicted"/>
<evidence type="ECO:0000313" key="3">
    <source>
        <dbReference type="Proteomes" id="UP000015102"/>
    </source>
</evidence>
<protein>
    <submittedName>
        <fullName evidence="2">Uncharacterized protein</fullName>
    </submittedName>
</protein>
<name>T1H224_MEGSC</name>
<dbReference type="InterPro" id="IPR036728">
    <property type="entry name" value="PBP_GOBP_sf"/>
</dbReference>
<feature type="signal peptide" evidence="1">
    <location>
        <begin position="1"/>
        <end position="20"/>
    </location>
</feature>